<keyword evidence="3" id="KW-1185">Reference proteome</keyword>
<evidence type="ECO:0000313" key="2">
    <source>
        <dbReference type="EMBL" id="AEG92714.1"/>
    </source>
</evidence>
<gene>
    <name evidence="2" type="ordered locus">Rta_16220</name>
</gene>
<feature type="compositionally biased region" description="Low complexity" evidence="1">
    <location>
        <begin position="67"/>
        <end position="81"/>
    </location>
</feature>
<reference evidence="2 3" key="2">
    <citation type="journal article" date="2011" name="PLoS ONE">
        <title>The Cyst-Dividing Bacterium Ramlibacter tataouinensis TTB310 Genome Reveals a Well-Stocked Toolbox for Adaptation to a Desert Environment.</title>
        <authorList>
            <person name="De Luca G."/>
            <person name="Barakat M."/>
            <person name="Ortet P."/>
            <person name="Fochesato S."/>
            <person name="Jourlin-Castelli C."/>
            <person name="Ansaldi M."/>
            <person name="Py B."/>
            <person name="Fichant G."/>
            <person name="Coutinho P.M."/>
            <person name="Voulhoux R."/>
            <person name="Bastien O."/>
            <person name="Marechal E."/>
            <person name="Henrissat B."/>
            <person name="Quentin Y."/>
            <person name="Noirot P."/>
            <person name="Filloux A."/>
            <person name="Mejean V."/>
            <person name="Dubow M.S."/>
            <person name="Barras F."/>
            <person name="Barbe V."/>
            <person name="Weissenbach J."/>
            <person name="Mihalcescu I."/>
            <person name="Vermeglio A."/>
            <person name="Achouak W."/>
            <person name="Heulin T."/>
        </authorList>
    </citation>
    <scope>NUCLEOTIDE SEQUENCE [LARGE SCALE GENOMIC DNA]</scope>
    <source>
        <strain evidence="3">ATCC BAA-407 / DSM 14655 / LMG 21543 / TTB310</strain>
    </source>
</reference>
<protein>
    <submittedName>
        <fullName evidence="2">Uncharacterized protein</fullName>
    </submittedName>
</protein>
<dbReference type="HOGENOM" id="CLU_2357696_0_0_4"/>
<name>F5Y5L8_RAMTT</name>
<dbReference type="RefSeq" id="WP_013900946.1">
    <property type="nucleotide sequence ID" value="NC_015677.1"/>
</dbReference>
<evidence type="ECO:0000313" key="3">
    <source>
        <dbReference type="Proteomes" id="UP000008385"/>
    </source>
</evidence>
<dbReference type="EMBL" id="CP000245">
    <property type="protein sequence ID" value="AEG92714.1"/>
    <property type="molecule type" value="Genomic_DNA"/>
</dbReference>
<organism evidence="2 3">
    <name type="scientific">Ramlibacter tataouinensis (strain ATCC BAA-407 / DSM 14655 / LMG 21543 / TTB310)</name>
    <dbReference type="NCBI Taxonomy" id="365046"/>
    <lineage>
        <taxon>Bacteria</taxon>
        <taxon>Pseudomonadati</taxon>
        <taxon>Pseudomonadota</taxon>
        <taxon>Betaproteobacteria</taxon>
        <taxon>Burkholderiales</taxon>
        <taxon>Comamonadaceae</taxon>
        <taxon>Ramlibacter</taxon>
    </lineage>
</organism>
<proteinExistence type="predicted"/>
<accession>F5Y5L8</accession>
<dbReference type="KEGG" id="rta:Rta_16220"/>
<sequence length="96" mass="10316">MARSIGSAVESDLLATVAVLETLSHADSLEQQRLDRFETRVRAVAAERRWRSFVLAEGQGRVVFSTGAQPAAPGGAPVDPASMRQAIETRQPARQG</sequence>
<reference evidence="3" key="1">
    <citation type="submission" date="2006-01" db="EMBL/GenBank/DDBJ databases">
        <title>Genome of the cyst-dividing bacterium Ramlibacter tataouinensis.</title>
        <authorList>
            <person name="Barakat M."/>
            <person name="Ortet P."/>
            <person name="De Luca G."/>
            <person name="Jourlin-Castelli C."/>
            <person name="Ansaldi M."/>
            <person name="Py B."/>
            <person name="Fichant G."/>
            <person name="Coutinho P."/>
            <person name="Voulhoux R."/>
            <person name="Bastien O."/>
            <person name="Roy S."/>
            <person name="Marechal E."/>
            <person name="Henrissat B."/>
            <person name="Quentin Y."/>
            <person name="Noirot P."/>
            <person name="Filloux A."/>
            <person name="Mejean V."/>
            <person name="DuBow M."/>
            <person name="Barras F."/>
            <person name="Heulin T."/>
        </authorList>
    </citation>
    <scope>NUCLEOTIDE SEQUENCE [LARGE SCALE GENOMIC DNA]</scope>
    <source>
        <strain evidence="3">ATCC BAA-407 / DSM 14655 / LMG 21543 / TTB310</strain>
    </source>
</reference>
<dbReference type="Proteomes" id="UP000008385">
    <property type="component" value="Chromosome"/>
</dbReference>
<evidence type="ECO:0000256" key="1">
    <source>
        <dbReference type="SAM" id="MobiDB-lite"/>
    </source>
</evidence>
<feature type="region of interest" description="Disordered" evidence="1">
    <location>
        <begin position="67"/>
        <end position="96"/>
    </location>
</feature>
<dbReference type="STRING" id="365046.Rta_16220"/>
<dbReference type="AlphaFoldDB" id="F5Y5L8"/>